<protein>
    <submittedName>
        <fullName evidence="1">Uncharacterized protein</fullName>
    </submittedName>
</protein>
<accession>A0ACC0YCE8</accession>
<keyword evidence="2" id="KW-1185">Reference proteome</keyword>
<reference evidence="2" key="1">
    <citation type="journal article" date="2023" name="G3 (Bethesda)">
        <title>Genome assembly and association tests identify interacting loci associated with vigor, precocity, and sex in interspecific pistachio rootstocks.</title>
        <authorList>
            <person name="Palmer W."/>
            <person name="Jacygrad E."/>
            <person name="Sagayaradj S."/>
            <person name="Cavanaugh K."/>
            <person name="Han R."/>
            <person name="Bertier L."/>
            <person name="Beede B."/>
            <person name="Kafkas S."/>
            <person name="Golino D."/>
            <person name="Preece J."/>
            <person name="Michelmore R."/>
        </authorList>
    </citation>
    <scope>NUCLEOTIDE SEQUENCE [LARGE SCALE GENOMIC DNA]</scope>
</reference>
<name>A0ACC0YCE8_9ROSI</name>
<sequence length="84" mass="8714">MAAISADAQTICNMPTASLMACKPSVTPPNPTQPTATCCSALAHADMRCLCSYKNSNVLPSLGIDPNLAMQLPGKCKLPHPANC</sequence>
<dbReference type="EMBL" id="CM047742">
    <property type="protein sequence ID" value="KAJ0034506.1"/>
    <property type="molecule type" value="Genomic_DNA"/>
</dbReference>
<organism evidence="1 2">
    <name type="scientific">Pistacia integerrima</name>
    <dbReference type="NCBI Taxonomy" id="434235"/>
    <lineage>
        <taxon>Eukaryota</taxon>
        <taxon>Viridiplantae</taxon>
        <taxon>Streptophyta</taxon>
        <taxon>Embryophyta</taxon>
        <taxon>Tracheophyta</taxon>
        <taxon>Spermatophyta</taxon>
        <taxon>Magnoliopsida</taxon>
        <taxon>eudicotyledons</taxon>
        <taxon>Gunneridae</taxon>
        <taxon>Pentapetalae</taxon>
        <taxon>rosids</taxon>
        <taxon>malvids</taxon>
        <taxon>Sapindales</taxon>
        <taxon>Anacardiaceae</taxon>
        <taxon>Pistacia</taxon>
    </lineage>
</organism>
<proteinExistence type="predicted"/>
<dbReference type="Proteomes" id="UP001163603">
    <property type="component" value="Chromosome 7"/>
</dbReference>
<evidence type="ECO:0000313" key="2">
    <source>
        <dbReference type="Proteomes" id="UP001163603"/>
    </source>
</evidence>
<evidence type="ECO:0000313" key="1">
    <source>
        <dbReference type="EMBL" id="KAJ0034506.1"/>
    </source>
</evidence>
<comment type="caution">
    <text evidence="1">The sequence shown here is derived from an EMBL/GenBank/DDBJ whole genome shotgun (WGS) entry which is preliminary data.</text>
</comment>
<gene>
    <name evidence="1" type="ORF">Pint_25653</name>
</gene>